<dbReference type="EMBL" id="PIUK01000105">
    <property type="protein sequence ID" value="MBY6276741.1"/>
    <property type="molecule type" value="Genomic_DNA"/>
</dbReference>
<dbReference type="RefSeq" id="WP_273379811.1">
    <property type="nucleotide sequence ID" value="NZ_PIUK01000105.1"/>
</dbReference>
<gene>
    <name evidence="1" type="ORF">CWE10_11125</name>
</gene>
<evidence type="ECO:0000313" key="1">
    <source>
        <dbReference type="EMBL" id="MBY6276741.1"/>
    </source>
</evidence>
<dbReference type="Pfam" id="PF13563">
    <property type="entry name" value="2_5_RNA_ligase2"/>
    <property type="match status" value="1"/>
</dbReference>
<dbReference type="SUPFAM" id="SSF55144">
    <property type="entry name" value="LigT-like"/>
    <property type="match status" value="1"/>
</dbReference>
<dbReference type="InterPro" id="IPR009097">
    <property type="entry name" value="Cyclic_Pdiesterase"/>
</dbReference>
<evidence type="ECO:0000313" key="2">
    <source>
        <dbReference type="Proteomes" id="UP000732377"/>
    </source>
</evidence>
<organism evidence="1 2">
    <name type="scientific">Symbiobacterium thermophilum</name>
    <dbReference type="NCBI Taxonomy" id="2734"/>
    <lineage>
        <taxon>Bacteria</taxon>
        <taxon>Bacillati</taxon>
        <taxon>Bacillota</taxon>
        <taxon>Clostridia</taxon>
        <taxon>Eubacteriales</taxon>
        <taxon>Symbiobacteriaceae</taxon>
        <taxon>Symbiobacterium</taxon>
    </lineage>
</organism>
<dbReference type="AlphaFoldDB" id="A0A953LHZ2"/>
<dbReference type="Proteomes" id="UP000732377">
    <property type="component" value="Unassembled WGS sequence"/>
</dbReference>
<reference evidence="1" key="1">
    <citation type="submission" date="2017-11" db="EMBL/GenBank/DDBJ databases">
        <title>Three new genomes from thermophilic consortium.</title>
        <authorList>
            <person name="Quaggio R."/>
            <person name="Amgarten D."/>
            <person name="Setubal J.C."/>
        </authorList>
    </citation>
    <scope>NUCLEOTIDE SEQUENCE</scope>
    <source>
        <strain evidence="1">ZCTH01-B2</strain>
    </source>
</reference>
<comment type="caution">
    <text evidence="1">The sequence shown here is derived from an EMBL/GenBank/DDBJ whole genome shotgun (WGS) entry which is preliminary data.</text>
</comment>
<sequence length="178" mass="20069">MDFTHPTYVILPIKPPVADQVLRIRERYGHPSPNPVEVTVGGSSGVDVLEPDQDPTAVVQALERIAASTPPFQTEFGEVRRFPGTHIYWLSLKDEAPFRALHERLKNSGIRFRPSPFPYQPHCTLQVRERSEEEAAELLRLRVPGTVVFDEIALAAEVVRENRPVEARILWTARLTGA</sequence>
<accession>A0A953LHZ2</accession>
<evidence type="ECO:0008006" key="3">
    <source>
        <dbReference type="Google" id="ProtNLM"/>
    </source>
</evidence>
<protein>
    <recommendedName>
        <fullName evidence="3">2'-5' RNA ligase</fullName>
    </recommendedName>
</protein>
<name>A0A953LHZ2_SYMTR</name>
<proteinExistence type="predicted"/>
<dbReference type="Gene3D" id="3.90.1140.10">
    <property type="entry name" value="Cyclic phosphodiesterase"/>
    <property type="match status" value="1"/>
</dbReference>